<dbReference type="Pfam" id="PF07587">
    <property type="entry name" value="PSD1"/>
    <property type="match status" value="1"/>
</dbReference>
<proteinExistence type="predicted"/>
<dbReference type="SUPFAM" id="SSF49899">
    <property type="entry name" value="Concanavalin A-like lectins/glucanases"/>
    <property type="match status" value="1"/>
</dbReference>
<dbReference type="GO" id="GO:0005975">
    <property type="term" value="P:carbohydrate metabolic process"/>
    <property type="evidence" value="ECO:0007669"/>
    <property type="project" value="UniProtKB-ARBA"/>
</dbReference>
<evidence type="ECO:0000313" key="5">
    <source>
        <dbReference type="EMBL" id="MUH35425.1"/>
    </source>
</evidence>
<feature type="signal peptide" evidence="1">
    <location>
        <begin position="1"/>
        <end position="23"/>
    </location>
</feature>
<dbReference type="EMBL" id="RCNR01000008">
    <property type="protein sequence ID" value="MUH35425.1"/>
    <property type="molecule type" value="Genomic_DNA"/>
</dbReference>
<dbReference type="RefSeq" id="WP_155599256.1">
    <property type="nucleotide sequence ID" value="NZ_RCNR01000008.1"/>
</dbReference>
<sequence length="1077" mass="122193">MRFLSRLFLAICCLCLSSCGWNAPEEIEEAMTKLPEKVDFNYHVKPILSDKCFACHGPDMANQKAGLRLDIAESAYEALESSGKHPIVPKKPGESEVVTRILSDDPEIKMPPVEFNVALSKSEIATITKWIEQGAEYKPHWSFIKPKKEKAPEVTLAEWPKNTIDKFVLAKLERKNLSPSERASKEHLIRRLSFDLIGLPPTLLQIEDFVNDTSPDAYEKVVDRLLASPAYGERMAAEWMDVARYADSDGYLDDKHRDFSPYRDWVIKAFNENMSYEQFVTWQLAGDLIKNPSQESILATAFNRLHKKNSEAGIVFEEYRVEYVADRTLSVGKAFLGLSVECARCHDHKYDPISQKDHYELFAFFNSTNEIGTPVYGPGQVPGPSLLLTNDEQKEVLEFIDRDIDLIQKQLISVKKETPEIVNNWSKNLLGLEASLQKSLKKGLQTSLNFDSFLPRDKKSFSIQNSGGDRQSVTVREPIIDNGLNGKAVFFGDYTTMRMPENVGWFDQSDPFTISIAVKPDRNYEEAAIFTHSEEVRQGLKGYSMHLEDNKLKFIIARSWPSNAIQVKTKESIPEKEWSSVTVSYDGLGKAEGVHIYLDGKKVPVEIEIDNLYKSILFKKNAHNYAFGGFTVGVSGKFKSFKDGGVDNLKIYDRQLSDLEVLYNISPKMTMGIVKEGDKNLLTDFYFLSMDKEAESTRNILQEQRKKQFNELESIKEIMVLGDLPKPRPTYILDRGMYDAPTEEVQPNVPEVVMPFGDDLPKNRLGLSQWLFDKNNPLTARIFVNRLWQMHFGQGLVSTSDDFGNQGSLPSHPELLDWLAVEFMDSGWDIKKMHKLIVMSAAYQQSSELTPKLLEIDTDNILLARGPSMRMTAEMVRDNALAISGLLISKIGGASTYPYQPEGLWDEISNKPWRYQYKQKPGEGLYRRSLYTIWKRTSAPPSMQIFDGGDRSVCTVKRRETSTPLQALVLLNDPQYIEASYVLAENLIEETTDNPELLLQKAFQLSTGRKAKKEEMGILRKFLDDELHRFLGNKEDAMAYLNMGETKIKSTSDPVKVAALATVINGIMNTTEGFTIR</sequence>
<dbReference type="InterPro" id="IPR036909">
    <property type="entry name" value="Cyt_c-like_dom_sf"/>
</dbReference>
<dbReference type="GO" id="GO:0004553">
    <property type="term" value="F:hydrolase activity, hydrolyzing O-glycosyl compounds"/>
    <property type="evidence" value="ECO:0007669"/>
    <property type="project" value="UniProtKB-ARBA"/>
</dbReference>
<evidence type="ECO:0000256" key="1">
    <source>
        <dbReference type="SAM" id="SignalP"/>
    </source>
</evidence>
<organism evidence="5 6">
    <name type="scientific">Zobellia amurskyensis</name>
    <dbReference type="NCBI Taxonomy" id="248905"/>
    <lineage>
        <taxon>Bacteria</taxon>
        <taxon>Pseudomonadati</taxon>
        <taxon>Bacteroidota</taxon>
        <taxon>Flavobacteriia</taxon>
        <taxon>Flavobacteriales</taxon>
        <taxon>Flavobacteriaceae</taxon>
        <taxon>Zobellia</taxon>
    </lineage>
</organism>
<dbReference type="OrthoDB" id="1450284at2"/>
<name>A0A7X2ZS74_9FLAO</name>
<evidence type="ECO:0000259" key="4">
    <source>
        <dbReference type="Pfam" id="PF07635"/>
    </source>
</evidence>
<accession>A0A7X2ZS74</accession>
<evidence type="ECO:0000313" key="6">
    <source>
        <dbReference type="Proteomes" id="UP000540519"/>
    </source>
</evidence>
<evidence type="ECO:0000259" key="2">
    <source>
        <dbReference type="Pfam" id="PF07583"/>
    </source>
</evidence>
<dbReference type="Pfam" id="PF13385">
    <property type="entry name" value="Laminin_G_3"/>
    <property type="match status" value="1"/>
</dbReference>
<dbReference type="GO" id="GO:0009055">
    <property type="term" value="F:electron transfer activity"/>
    <property type="evidence" value="ECO:0007669"/>
    <property type="project" value="InterPro"/>
</dbReference>
<dbReference type="InterPro" id="IPR011429">
    <property type="entry name" value="Cyt_c_Planctomycete-type"/>
</dbReference>
<protein>
    <submittedName>
        <fullName evidence="5">DUF1553 domain-containing protein</fullName>
    </submittedName>
</protein>
<dbReference type="Gene3D" id="2.60.120.200">
    <property type="match status" value="1"/>
</dbReference>
<dbReference type="PANTHER" id="PTHR35889:SF3">
    <property type="entry name" value="F-BOX DOMAIN-CONTAINING PROTEIN"/>
    <property type="match status" value="1"/>
</dbReference>
<feature type="domain" description="DUF1553" evidence="3">
    <location>
        <begin position="763"/>
        <end position="1023"/>
    </location>
</feature>
<dbReference type="InterPro" id="IPR011444">
    <property type="entry name" value="DUF1549"/>
</dbReference>
<dbReference type="GO" id="GO:0020037">
    <property type="term" value="F:heme binding"/>
    <property type="evidence" value="ECO:0007669"/>
    <property type="project" value="InterPro"/>
</dbReference>
<comment type="caution">
    <text evidence="5">The sequence shown here is derived from an EMBL/GenBank/DDBJ whole genome shotgun (WGS) entry which is preliminary data.</text>
</comment>
<feature type="chain" id="PRO_5031363800" evidence="1">
    <location>
        <begin position="24"/>
        <end position="1077"/>
    </location>
</feature>
<gene>
    <name evidence="5" type="ORF">D9O36_06205</name>
</gene>
<keyword evidence="6" id="KW-1185">Reference proteome</keyword>
<keyword evidence="1" id="KW-0732">Signal</keyword>
<feature type="domain" description="Cytochrome C Planctomycete-type" evidence="4">
    <location>
        <begin position="52"/>
        <end position="113"/>
    </location>
</feature>
<dbReference type="AlphaFoldDB" id="A0A7X2ZS74"/>
<dbReference type="SUPFAM" id="SSF46626">
    <property type="entry name" value="Cytochrome c"/>
    <property type="match status" value="1"/>
</dbReference>
<dbReference type="PANTHER" id="PTHR35889">
    <property type="entry name" value="CYCLOINULO-OLIGOSACCHARIDE FRUCTANOTRANSFERASE-RELATED"/>
    <property type="match status" value="1"/>
</dbReference>
<dbReference type="Pfam" id="PF07583">
    <property type="entry name" value="PSCyt2"/>
    <property type="match status" value="1"/>
</dbReference>
<dbReference type="Pfam" id="PF07635">
    <property type="entry name" value="PSCyt1"/>
    <property type="match status" value="1"/>
</dbReference>
<dbReference type="InterPro" id="IPR013320">
    <property type="entry name" value="ConA-like_dom_sf"/>
</dbReference>
<evidence type="ECO:0000259" key="3">
    <source>
        <dbReference type="Pfam" id="PF07587"/>
    </source>
</evidence>
<feature type="domain" description="DUF1549" evidence="2">
    <location>
        <begin position="164"/>
        <end position="369"/>
    </location>
</feature>
<reference evidence="5 6" key="1">
    <citation type="journal article" date="2019" name="Mar. Drugs">
        <title>Comparative Genomics and CAZyme Genome Repertoires of Marine Zobellia amurskyensis KMM 3526(T) and Zobellia laminariae KMM 3676(T).</title>
        <authorList>
            <person name="Chernysheva N."/>
            <person name="Bystritskaya E."/>
            <person name="Stenkova A."/>
            <person name="Golovkin I."/>
            <person name="Nedashkovskaya O."/>
            <person name="Isaeva M."/>
        </authorList>
    </citation>
    <scope>NUCLEOTIDE SEQUENCE [LARGE SCALE GENOMIC DNA]</scope>
    <source>
        <strain evidence="5 6">KMM 3526</strain>
    </source>
</reference>
<dbReference type="InterPro" id="IPR022655">
    <property type="entry name" value="DUF1553"/>
</dbReference>
<dbReference type="Proteomes" id="UP000540519">
    <property type="component" value="Unassembled WGS sequence"/>
</dbReference>